<dbReference type="Proteomes" id="UP000250235">
    <property type="component" value="Unassembled WGS sequence"/>
</dbReference>
<dbReference type="Pfam" id="PF00225">
    <property type="entry name" value="Kinesin"/>
    <property type="match status" value="1"/>
</dbReference>
<evidence type="ECO:0000259" key="5">
    <source>
        <dbReference type="PROSITE" id="PS50067"/>
    </source>
</evidence>
<evidence type="ECO:0000256" key="2">
    <source>
        <dbReference type="ARBA" id="ARBA00023175"/>
    </source>
</evidence>
<gene>
    <name evidence="6" type="ORF">F511_07006</name>
</gene>
<dbReference type="GO" id="GO:0005524">
    <property type="term" value="F:ATP binding"/>
    <property type="evidence" value="ECO:0007669"/>
    <property type="project" value="InterPro"/>
</dbReference>
<accession>A0A2Z7CZT7</accession>
<reference evidence="6 7" key="1">
    <citation type="journal article" date="2015" name="Proc. Natl. Acad. Sci. U.S.A.">
        <title>The resurrection genome of Boea hygrometrica: A blueprint for survival of dehydration.</title>
        <authorList>
            <person name="Xiao L."/>
            <person name="Yang G."/>
            <person name="Zhang L."/>
            <person name="Yang X."/>
            <person name="Zhao S."/>
            <person name="Ji Z."/>
            <person name="Zhou Q."/>
            <person name="Hu M."/>
            <person name="Wang Y."/>
            <person name="Chen M."/>
            <person name="Xu Y."/>
            <person name="Jin H."/>
            <person name="Xiao X."/>
            <person name="Hu G."/>
            <person name="Bao F."/>
            <person name="Hu Y."/>
            <person name="Wan P."/>
            <person name="Li L."/>
            <person name="Deng X."/>
            <person name="Kuang T."/>
            <person name="Xiang C."/>
            <person name="Zhu J.K."/>
            <person name="Oliver M.J."/>
            <person name="He Y."/>
        </authorList>
    </citation>
    <scope>NUCLEOTIDE SEQUENCE [LARGE SCALE GENOMIC DNA]</scope>
    <source>
        <strain evidence="7">cv. XS01</strain>
    </source>
</reference>
<dbReference type="InterPro" id="IPR027417">
    <property type="entry name" value="P-loop_NTPase"/>
</dbReference>
<evidence type="ECO:0000256" key="1">
    <source>
        <dbReference type="ARBA" id="ARBA00023054"/>
    </source>
</evidence>
<dbReference type="EMBL" id="KQ991027">
    <property type="protein sequence ID" value="KZV52613.1"/>
    <property type="molecule type" value="Genomic_DNA"/>
</dbReference>
<feature type="coiled-coil region" evidence="4">
    <location>
        <begin position="985"/>
        <end position="1040"/>
    </location>
</feature>
<evidence type="ECO:0000313" key="6">
    <source>
        <dbReference type="EMBL" id="KZV52613.1"/>
    </source>
</evidence>
<dbReference type="SUPFAM" id="SSF52540">
    <property type="entry name" value="P-loop containing nucleoside triphosphate hydrolases"/>
    <property type="match status" value="1"/>
</dbReference>
<protein>
    <submittedName>
        <fullName evidence="6">Centromere-associated protein E-like</fullName>
    </submittedName>
</protein>
<dbReference type="PRINTS" id="PR00380">
    <property type="entry name" value="KINESINHEAVY"/>
</dbReference>
<dbReference type="OrthoDB" id="3176171at2759"/>
<evidence type="ECO:0000313" key="7">
    <source>
        <dbReference type="Proteomes" id="UP000250235"/>
    </source>
</evidence>
<feature type="coiled-coil region" evidence="4">
    <location>
        <begin position="278"/>
        <end position="359"/>
    </location>
</feature>
<dbReference type="PANTHER" id="PTHR47968">
    <property type="entry name" value="CENTROMERE PROTEIN E"/>
    <property type="match status" value="1"/>
</dbReference>
<keyword evidence="2" id="KW-0505">Motor protein</keyword>
<feature type="coiled-coil region" evidence="4">
    <location>
        <begin position="717"/>
        <end position="809"/>
    </location>
</feature>
<dbReference type="GO" id="GO:0003777">
    <property type="term" value="F:microtubule motor activity"/>
    <property type="evidence" value="ECO:0007669"/>
    <property type="project" value="InterPro"/>
</dbReference>
<keyword evidence="7" id="KW-1185">Reference proteome</keyword>
<dbReference type="GO" id="GO:0008017">
    <property type="term" value="F:microtubule binding"/>
    <property type="evidence" value="ECO:0007669"/>
    <property type="project" value="InterPro"/>
</dbReference>
<dbReference type="PANTHER" id="PTHR47968:SF75">
    <property type="entry name" value="CENTROMERE-ASSOCIATED PROTEIN E"/>
    <property type="match status" value="1"/>
</dbReference>
<sequence length="1170" mass="133301">MDRIHVSVRARPLSPEEAKTSPWRISEKSIFILSQQSKFEFDQIFGEESKTEDVYKADMDREFLLRMSYMEIYNEEINDLLAPEHRKLQIHESIERGIFVAGLREEIVASADHVLELMEFGESHRHIGETNMNVYSSRSHTIFRMIIESREISDDAGADISCDAVRVSNLNLVDLAGSERAAKTGAEGVRLKEGSHINKSLMTLGTVIKKLSEGAESQGGHVPYRDSKLTRILQPSLGGNANTAMICNITLAQIHADETKSSLQFASRALCVTNCAHVNEILTDAALLKRQKKEIEELRAKLQGLHSEHLEEEILNLRNTLLTSELERERMALELEEERKAHAEREKRLQEQAKKIENLSSMVLCANRDENCDVYKVKRRDTWCPGNLAREKSQELCTAIKEKSSVVRSSVANRTAGSLLPFQELVTETSTAVVCKQIKNCGEDELENCLPDPHALRHVTSRRKAPPGNRENHDLAEMRAEYENLLLKFETHKTISDARIDYLTRKLAEAHLHLDAKDISSNALQVKAISLPDGNRNTRDTDASLVIKQLQEKIAILEMESSSSQQNLDCTAELATEQTISVQKDYKKLYEELLLAREEDSLVCQTLGSSHTGREESGWLINLLTEAHETILEMELQYSELFVWSISLVFDELRHCFSVLSNFILDLKPSTSQIILQMKSIIICHEKVHSCLSDKIIDLENEKHVLCCQGSELQSKIQELSLQAQNSANTLMELVENHEMEKSEFLVQIQNLQKEISSLSSCSLAKEKENIRKDLEKTKLKLKEVEFKLKNAVQEKTKLEGEKACAERVVKRQHGQKALFERDMNKRDSIFGIRHETTTERNSNVFDQKRDEGSASVELEILEEHNKLEVLAFEMDATIESLKDQLATAHEENDVITSRSKSLALELQELSDELDLTRSELCLLKEEFSALKTSLEESRVHGQQLESSLKSTLEEKYELSMQLSEALLTMEEEKEIWMSKEKASVEVLEEKKILYTAEISMLSEELLQVRNELGICTKYSKDIEEKLRRLEEEASSVKCSMAISSVVDLAATEPSVSDDESKRYVEEGMILKLKHELTEQNNKLASLEGQIHKDQIANNKEKAKSRMRLRTTQAKLDSYRIKYEHGLEEMEHMDKRFREASEKLKKQLGLYGTEVLNLKKQLSTLQGRGS</sequence>
<evidence type="ECO:0000256" key="3">
    <source>
        <dbReference type="PROSITE-ProRule" id="PRU00283"/>
    </source>
</evidence>
<dbReference type="SMART" id="SM00129">
    <property type="entry name" value="KISc"/>
    <property type="match status" value="1"/>
</dbReference>
<dbReference type="Gene3D" id="3.40.850.10">
    <property type="entry name" value="Kinesin motor domain"/>
    <property type="match status" value="2"/>
</dbReference>
<dbReference type="AlphaFoldDB" id="A0A2Z7CZT7"/>
<dbReference type="InterPro" id="IPR036961">
    <property type="entry name" value="Kinesin_motor_dom_sf"/>
</dbReference>
<dbReference type="PROSITE" id="PS50067">
    <property type="entry name" value="KINESIN_MOTOR_2"/>
    <property type="match status" value="1"/>
</dbReference>
<keyword evidence="1 4" id="KW-0175">Coiled coil</keyword>
<comment type="caution">
    <text evidence="3">Lacks conserved residue(s) required for the propagation of feature annotation.</text>
</comment>
<dbReference type="InterPro" id="IPR001752">
    <property type="entry name" value="Kinesin_motor_dom"/>
</dbReference>
<proteinExistence type="inferred from homology"/>
<evidence type="ECO:0000256" key="4">
    <source>
        <dbReference type="SAM" id="Coils"/>
    </source>
</evidence>
<feature type="coiled-coil region" evidence="4">
    <location>
        <begin position="879"/>
        <end position="920"/>
    </location>
</feature>
<comment type="similarity">
    <text evidence="3">Belongs to the TRAFAC class myosin-kinesin ATPase superfamily. Kinesin family.</text>
</comment>
<organism evidence="6 7">
    <name type="scientific">Dorcoceras hygrometricum</name>
    <dbReference type="NCBI Taxonomy" id="472368"/>
    <lineage>
        <taxon>Eukaryota</taxon>
        <taxon>Viridiplantae</taxon>
        <taxon>Streptophyta</taxon>
        <taxon>Embryophyta</taxon>
        <taxon>Tracheophyta</taxon>
        <taxon>Spermatophyta</taxon>
        <taxon>Magnoliopsida</taxon>
        <taxon>eudicotyledons</taxon>
        <taxon>Gunneridae</taxon>
        <taxon>Pentapetalae</taxon>
        <taxon>asterids</taxon>
        <taxon>lamiids</taxon>
        <taxon>Lamiales</taxon>
        <taxon>Gesneriaceae</taxon>
        <taxon>Didymocarpoideae</taxon>
        <taxon>Trichosporeae</taxon>
        <taxon>Loxocarpinae</taxon>
        <taxon>Dorcoceras</taxon>
    </lineage>
</organism>
<dbReference type="GO" id="GO:0007018">
    <property type="term" value="P:microtubule-based movement"/>
    <property type="evidence" value="ECO:0007669"/>
    <property type="project" value="InterPro"/>
</dbReference>
<name>A0A2Z7CZT7_9LAMI</name>
<feature type="domain" description="Kinesin motor" evidence="5">
    <location>
        <begin position="1"/>
        <end position="272"/>
    </location>
</feature>
<dbReference type="InterPro" id="IPR027640">
    <property type="entry name" value="Kinesin-like_fam"/>
</dbReference>